<dbReference type="AlphaFoldDB" id="A0AAW7XIN0"/>
<proteinExistence type="predicted"/>
<feature type="region of interest" description="Disordered" evidence="1">
    <location>
        <begin position="65"/>
        <end position="87"/>
    </location>
</feature>
<name>A0AAW7XIN0_9GAMM</name>
<sequence>MTYEELISKMTPQMHASLKQAIELGKWPNGQRLTDEQQAICMRAVIAYDQTNLPKEEHIGFIDRTRQDGKQHGSDPLEPELLKILTH</sequence>
<feature type="compositionally biased region" description="Basic and acidic residues" evidence="1">
    <location>
        <begin position="65"/>
        <end position="75"/>
    </location>
</feature>
<dbReference type="RefSeq" id="WP_303550269.1">
    <property type="nucleotide sequence ID" value="NZ_JAUOPG010000006.1"/>
</dbReference>
<dbReference type="InterPro" id="IPR009749">
    <property type="entry name" value="DUF1315"/>
</dbReference>
<dbReference type="Proteomes" id="UP001169862">
    <property type="component" value="Unassembled WGS sequence"/>
</dbReference>
<evidence type="ECO:0000256" key="1">
    <source>
        <dbReference type="SAM" id="MobiDB-lite"/>
    </source>
</evidence>
<protein>
    <submittedName>
        <fullName evidence="2">DUF1315 family protein</fullName>
    </submittedName>
</protein>
<gene>
    <name evidence="2" type="ORF">Q4490_09970</name>
</gene>
<dbReference type="Pfam" id="PF07023">
    <property type="entry name" value="DUF1315"/>
    <property type="match status" value="1"/>
</dbReference>
<dbReference type="EMBL" id="JAUOPG010000006">
    <property type="protein sequence ID" value="MDO6453890.1"/>
    <property type="molecule type" value="Genomic_DNA"/>
</dbReference>
<comment type="caution">
    <text evidence="2">The sequence shown here is derived from an EMBL/GenBank/DDBJ whole genome shotgun (WGS) entry which is preliminary data.</text>
</comment>
<organism evidence="2 3">
    <name type="scientific">Neptunomonas phycophila</name>
    <dbReference type="NCBI Taxonomy" id="1572645"/>
    <lineage>
        <taxon>Bacteria</taxon>
        <taxon>Pseudomonadati</taxon>
        <taxon>Pseudomonadota</taxon>
        <taxon>Gammaproteobacteria</taxon>
        <taxon>Oceanospirillales</taxon>
        <taxon>Oceanospirillaceae</taxon>
        <taxon>Neptunomonas</taxon>
    </lineage>
</organism>
<accession>A0AAW7XIN0</accession>
<reference evidence="2" key="1">
    <citation type="submission" date="2023-07" db="EMBL/GenBank/DDBJ databases">
        <title>Genome content predicts the carbon catabolic preferences of heterotrophic bacteria.</title>
        <authorList>
            <person name="Gralka M."/>
        </authorList>
    </citation>
    <scope>NUCLEOTIDE SEQUENCE</scope>
    <source>
        <strain evidence="2">I2M16</strain>
    </source>
</reference>
<evidence type="ECO:0000313" key="3">
    <source>
        <dbReference type="Proteomes" id="UP001169862"/>
    </source>
</evidence>
<evidence type="ECO:0000313" key="2">
    <source>
        <dbReference type="EMBL" id="MDO6453890.1"/>
    </source>
</evidence>